<dbReference type="AlphaFoldDB" id="A0A1E5XN43"/>
<comment type="caution">
    <text evidence="1">The sequence shown here is derived from an EMBL/GenBank/DDBJ whole genome shotgun (WGS) entry which is preliminary data.</text>
</comment>
<keyword evidence="2" id="KW-1185">Reference proteome</keyword>
<evidence type="ECO:0000313" key="2">
    <source>
        <dbReference type="Proteomes" id="UP000095463"/>
    </source>
</evidence>
<name>A0A1E5XN43_9HYPH</name>
<dbReference type="OrthoDB" id="9807069at2"/>
<dbReference type="EMBL" id="LAJE02000238">
    <property type="protein sequence ID" value="OEO30008.1"/>
    <property type="molecule type" value="Genomic_DNA"/>
</dbReference>
<reference evidence="1 2" key="1">
    <citation type="journal article" date="2015" name="Genome Announc.">
        <title>Genome Assemblies of Three Soil-Associated Devosia species: D. insulae, D. limi, and D. soli.</title>
        <authorList>
            <person name="Hassan Y.I."/>
            <person name="Lepp D."/>
            <person name="Zhou T."/>
        </authorList>
    </citation>
    <scope>NUCLEOTIDE SEQUENCE [LARGE SCALE GENOMIC DNA]</scope>
    <source>
        <strain evidence="1 2">DS-56</strain>
    </source>
</reference>
<evidence type="ECO:0000313" key="1">
    <source>
        <dbReference type="EMBL" id="OEO30008.1"/>
    </source>
</evidence>
<accession>A0A1E5XN43</accession>
<dbReference type="Proteomes" id="UP000095463">
    <property type="component" value="Unassembled WGS sequence"/>
</dbReference>
<dbReference type="RefSeq" id="WP_069910769.1">
    <property type="nucleotide sequence ID" value="NZ_LAJE02000238.1"/>
</dbReference>
<proteinExistence type="predicted"/>
<protein>
    <submittedName>
        <fullName evidence="1">Uncharacterized protein</fullName>
    </submittedName>
</protein>
<gene>
    <name evidence="1" type="ORF">VW23_023345</name>
</gene>
<sequence>MSEPHDLAQWSLHCFCLGAKETPHRVVRDNGVLLYRLIGGVPSAEVDKARLALLERYGLVRRDGELIRTSFPTLGTEASQLLRQRARSEAAAIVREVETRVRDVSRGLAAAGFAGHVHAVVFGHVLDGLTWDVVRTITALPDTSLSAERPLWNGAFWAIYPKPERTGGTNELRGKRGTLVMVWEDYNLEALRGFAATAEVRAALDRPDSNGAELVLAGIRLPVLGPATPARLAAACRDIATTVAHRLVGQPRLATELERLGVGLSAAELPVVYGHEFIWAVRDQLLEVGALAPPSDDLAHAMFVHRDGA</sequence>
<organism evidence="1 2">
    <name type="scientific">Devosia insulae DS-56</name>
    <dbReference type="NCBI Taxonomy" id="1116389"/>
    <lineage>
        <taxon>Bacteria</taxon>
        <taxon>Pseudomonadati</taxon>
        <taxon>Pseudomonadota</taxon>
        <taxon>Alphaproteobacteria</taxon>
        <taxon>Hyphomicrobiales</taxon>
        <taxon>Devosiaceae</taxon>
        <taxon>Devosia</taxon>
    </lineage>
</organism>